<protein>
    <submittedName>
        <fullName evidence="7">FAD-containing oxidoreductase</fullName>
    </submittedName>
</protein>
<dbReference type="InterPro" id="IPR023753">
    <property type="entry name" value="FAD/NAD-binding_dom"/>
</dbReference>
<keyword evidence="8" id="KW-1185">Reference proteome</keyword>
<gene>
    <name evidence="7" type="ORF">EEB11_18820</name>
</gene>
<dbReference type="NCBIfam" id="NF004992">
    <property type="entry name" value="PRK06370.1-4"/>
    <property type="match status" value="1"/>
</dbReference>
<evidence type="ECO:0000259" key="6">
    <source>
        <dbReference type="Pfam" id="PF07992"/>
    </source>
</evidence>
<comment type="caution">
    <text evidence="7">The sequence shown here is derived from an EMBL/GenBank/DDBJ whole genome shotgun (WGS) entry which is preliminary data.</text>
</comment>
<evidence type="ECO:0000256" key="3">
    <source>
        <dbReference type="ARBA" id="ARBA00022630"/>
    </source>
</evidence>
<dbReference type="InterPro" id="IPR001100">
    <property type="entry name" value="Pyr_nuc-diS_OxRdtase"/>
</dbReference>
<dbReference type="SUPFAM" id="SSF51905">
    <property type="entry name" value="FAD/NAD(P)-binding domain"/>
    <property type="match status" value="1"/>
</dbReference>
<dbReference type="Gene3D" id="3.30.390.30">
    <property type="match status" value="1"/>
</dbReference>
<dbReference type="PIRSF" id="PIRSF000350">
    <property type="entry name" value="Mercury_reductase_MerA"/>
    <property type="match status" value="1"/>
</dbReference>
<dbReference type="Gene3D" id="3.50.50.60">
    <property type="entry name" value="FAD/NAD(P)-binding domain"/>
    <property type="match status" value="2"/>
</dbReference>
<evidence type="ECO:0000259" key="5">
    <source>
        <dbReference type="Pfam" id="PF02852"/>
    </source>
</evidence>
<dbReference type="PRINTS" id="PR00411">
    <property type="entry name" value="PNDRDTASEI"/>
</dbReference>
<evidence type="ECO:0000313" key="7">
    <source>
        <dbReference type="EMBL" id="TGD41361.1"/>
    </source>
</evidence>
<dbReference type="Pfam" id="PF02852">
    <property type="entry name" value="Pyr_redox_dim"/>
    <property type="match status" value="1"/>
</dbReference>
<dbReference type="RefSeq" id="WP_135434033.1">
    <property type="nucleotide sequence ID" value="NZ_RPEM01000029.1"/>
</dbReference>
<sequence>MSETFDSIVIGAGQAGPAMAARLAATGERVALIERDQMGGTCVNTGCTPTKTLVASAHAAWLAREGARYGVLTGPVSVDAARVRARKDAVVLAARGNVTRWMENTAGITVIRGHARFTGPHTVAIDDRQLTAARIFVNVGARATVPPVPGIDTIPYLTNADVMDLDVVPDHLIILGGSYISLEFAQIFRRFGAEVTILEAAPKFLGREDADIAAQIHEILTGEGIRIEVGITDLSFAPADHGITARFRTAAGDDVALTGSHLLVATGRLPNTDDLGLEAAGLSADPRGAIPVNDTCRSAQPHIWVLGEANGRGAFTHTAYNDFEIVAGNLLDGEDRKISDRKPVYALFIDPPLGRIGMSEAEASAAGHRVLVGTRAMARVSRAVEVGETRGMMKVVFDAETRQLLGAAIIGFHGDEAVQFLLPALYQRLTDHDIRSMTGIHPTVTELLPYAIADAKEV</sequence>
<dbReference type="InterPro" id="IPR016156">
    <property type="entry name" value="FAD/NAD-linked_Rdtase_dimer_sf"/>
</dbReference>
<organism evidence="7 8">
    <name type="scientific">Pseudotabrizicola sediminis</name>
    <dbReference type="NCBI Taxonomy" id="2486418"/>
    <lineage>
        <taxon>Bacteria</taxon>
        <taxon>Pseudomonadati</taxon>
        <taxon>Pseudomonadota</taxon>
        <taxon>Alphaproteobacteria</taxon>
        <taxon>Rhodobacterales</taxon>
        <taxon>Paracoccaceae</taxon>
        <taxon>Pseudotabrizicola</taxon>
    </lineage>
</organism>
<keyword evidence="3" id="KW-0285">Flavoprotein</keyword>
<keyword evidence="4" id="KW-0274">FAD</keyword>
<evidence type="ECO:0000256" key="4">
    <source>
        <dbReference type="ARBA" id="ARBA00022827"/>
    </source>
</evidence>
<dbReference type="InterPro" id="IPR004099">
    <property type="entry name" value="Pyr_nucl-diS_OxRdtase_dimer"/>
</dbReference>
<comment type="cofactor">
    <cofactor evidence="1">
        <name>FAD</name>
        <dbReference type="ChEBI" id="CHEBI:57692"/>
    </cofactor>
</comment>
<dbReference type="InterPro" id="IPR036188">
    <property type="entry name" value="FAD/NAD-bd_sf"/>
</dbReference>
<dbReference type="PRINTS" id="PR00368">
    <property type="entry name" value="FADPNR"/>
</dbReference>
<evidence type="ECO:0000256" key="1">
    <source>
        <dbReference type="ARBA" id="ARBA00001974"/>
    </source>
</evidence>
<dbReference type="Proteomes" id="UP000297741">
    <property type="component" value="Unassembled WGS sequence"/>
</dbReference>
<dbReference type="PANTHER" id="PTHR43014">
    <property type="entry name" value="MERCURIC REDUCTASE"/>
    <property type="match status" value="1"/>
</dbReference>
<accession>A0ABY2KGN3</accession>
<feature type="domain" description="FAD/NAD(P)-binding" evidence="6">
    <location>
        <begin position="6"/>
        <end position="320"/>
    </location>
</feature>
<evidence type="ECO:0000256" key="2">
    <source>
        <dbReference type="ARBA" id="ARBA00007532"/>
    </source>
</evidence>
<feature type="domain" description="Pyridine nucleotide-disulphide oxidoreductase dimerisation" evidence="5">
    <location>
        <begin position="346"/>
        <end position="449"/>
    </location>
</feature>
<comment type="similarity">
    <text evidence="2">Belongs to the class-I pyridine nucleotide-disulfide oxidoreductase family.</text>
</comment>
<dbReference type="Pfam" id="PF07992">
    <property type="entry name" value="Pyr_redox_2"/>
    <property type="match status" value="1"/>
</dbReference>
<dbReference type="SUPFAM" id="SSF55424">
    <property type="entry name" value="FAD/NAD-linked reductases, dimerisation (C-terminal) domain"/>
    <property type="match status" value="1"/>
</dbReference>
<name>A0ABY2KGN3_9RHOB</name>
<proteinExistence type="inferred from homology"/>
<dbReference type="PANTHER" id="PTHR43014:SF2">
    <property type="entry name" value="MERCURIC REDUCTASE"/>
    <property type="match status" value="1"/>
</dbReference>
<dbReference type="EMBL" id="RPEM01000029">
    <property type="protein sequence ID" value="TGD41361.1"/>
    <property type="molecule type" value="Genomic_DNA"/>
</dbReference>
<reference evidence="7 8" key="1">
    <citation type="submission" date="2018-11" db="EMBL/GenBank/DDBJ databases">
        <title>Tabrizicola sp. isolated from sediment of alpine lake.</title>
        <authorList>
            <person name="Liu Z."/>
        </authorList>
    </citation>
    <scope>NUCLEOTIDE SEQUENCE [LARGE SCALE GENOMIC DNA]</scope>
    <source>
        <strain evidence="7 8">DRYC-M-16</strain>
    </source>
</reference>
<evidence type="ECO:0000313" key="8">
    <source>
        <dbReference type="Proteomes" id="UP000297741"/>
    </source>
</evidence>